<dbReference type="RefSeq" id="XP_070882839.1">
    <property type="nucleotide sequence ID" value="XM_071025925.1"/>
</dbReference>
<reference evidence="1 2" key="1">
    <citation type="submission" date="2024-07" db="EMBL/GenBank/DDBJ databases">
        <title>Section-level genome sequencing and comparative genomics of Aspergillus sections Usti and Cavernicolus.</title>
        <authorList>
            <consortium name="Lawrence Berkeley National Laboratory"/>
            <person name="Nybo J.L."/>
            <person name="Vesth T.C."/>
            <person name="Theobald S."/>
            <person name="Frisvad J.C."/>
            <person name="Larsen T.O."/>
            <person name="Kjaerboelling I."/>
            <person name="Rothschild-Mancinelli K."/>
            <person name="Lyhne E.K."/>
            <person name="Kogle M.E."/>
            <person name="Barry K."/>
            <person name="Clum A."/>
            <person name="Na H."/>
            <person name="Ledsgaard L."/>
            <person name="Lin J."/>
            <person name="Lipzen A."/>
            <person name="Kuo A."/>
            <person name="Riley R."/>
            <person name="Mondo S."/>
            <person name="Labutti K."/>
            <person name="Haridas S."/>
            <person name="Pangalinan J."/>
            <person name="Salamov A.A."/>
            <person name="Simmons B.A."/>
            <person name="Magnuson J.K."/>
            <person name="Chen J."/>
            <person name="Drula E."/>
            <person name="Henrissat B."/>
            <person name="Wiebenga A."/>
            <person name="Lubbers R.J."/>
            <person name="Gomes A.C."/>
            <person name="Macurrencykelacurrency M.R."/>
            <person name="Stajich J."/>
            <person name="Grigoriev I.V."/>
            <person name="Mortensen U.H."/>
            <person name="De Vries R.P."/>
            <person name="Baker S.E."/>
            <person name="Andersen M.R."/>
        </authorList>
    </citation>
    <scope>NUCLEOTIDE SEQUENCE [LARGE SCALE GENOMIC DNA]</scope>
    <source>
        <strain evidence="1 2">CBS 449.75</strain>
    </source>
</reference>
<evidence type="ECO:0000313" key="1">
    <source>
        <dbReference type="EMBL" id="KAL2863860.1"/>
    </source>
</evidence>
<gene>
    <name evidence="1" type="ORF">BJX67DRAFT_230419</name>
</gene>
<name>A0ABR4LH31_9EURO</name>
<accession>A0ABR4LH31</accession>
<protein>
    <submittedName>
        <fullName evidence="1">Uncharacterized protein</fullName>
    </submittedName>
</protein>
<dbReference type="Proteomes" id="UP001610432">
    <property type="component" value="Unassembled WGS sequence"/>
</dbReference>
<comment type="caution">
    <text evidence="1">The sequence shown here is derived from an EMBL/GenBank/DDBJ whole genome shotgun (WGS) entry which is preliminary data.</text>
</comment>
<organism evidence="1 2">
    <name type="scientific">Aspergillus lucknowensis</name>
    <dbReference type="NCBI Taxonomy" id="176173"/>
    <lineage>
        <taxon>Eukaryota</taxon>
        <taxon>Fungi</taxon>
        <taxon>Dikarya</taxon>
        <taxon>Ascomycota</taxon>
        <taxon>Pezizomycotina</taxon>
        <taxon>Eurotiomycetes</taxon>
        <taxon>Eurotiomycetidae</taxon>
        <taxon>Eurotiales</taxon>
        <taxon>Aspergillaceae</taxon>
        <taxon>Aspergillus</taxon>
        <taxon>Aspergillus subgen. Nidulantes</taxon>
    </lineage>
</organism>
<dbReference type="GeneID" id="98140997"/>
<keyword evidence="2" id="KW-1185">Reference proteome</keyword>
<sequence length="102" mass="11107">MGTEWTPLLRQRPPSSSRVSVHCQRSLAGFSRSFLFLLPLRALFFQACVARDCAPAAIVFPSGSSALLLPSTAHEVALPVDWFCSADDMSGRQTSRIVPLSN</sequence>
<evidence type="ECO:0000313" key="2">
    <source>
        <dbReference type="Proteomes" id="UP001610432"/>
    </source>
</evidence>
<dbReference type="EMBL" id="JBFXLQ010000046">
    <property type="protein sequence ID" value="KAL2863860.1"/>
    <property type="molecule type" value="Genomic_DNA"/>
</dbReference>
<proteinExistence type="predicted"/>